<evidence type="ECO:0000256" key="1">
    <source>
        <dbReference type="SAM" id="Coils"/>
    </source>
</evidence>
<accession>A0A2G9T412</accession>
<organism evidence="2 3">
    <name type="scientific">Teladorsagia circumcincta</name>
    <name type="common">Brown stomach worm</name>
    <name type="synonym">Ostertagia circumcincta</name>
    <dbReference type="NCBI Taxonomy" id="45464"/>
    <lineage>
        <taxon>Eukaryota</taxon>
        <taxon>Metazoa</taxon>
        <taxon>Ecdysozoa</taxon>
        <taxon>Nematoda</taxon>
        <taxon>Chromadorea</taxon>
        <taxon>Rhabditida</taxon>
        <taxon>Rhabditina</taxon>
        <taxon>Rhabditomorpha</taxon>
        <taxon>Strongyloidea</taxon>
        <taxon>Trichostrongylidae</taxon>
        <taxon>Teladorsagia</taxon>
    </lineage>
</organism>
<reference evidence="2 3" key="1">
    <citation type="submission" date="2015-09" db="EMBL/GenBank/DDBJ databases">
        <title>Draft genome of the parasitic nematode Teladorsagia circumcincta isolate WARC Sus (inbred).</title>
        <authorList>
            <person name="Mitreva M."/>
        </authorList>
    </citation>
    <scope>NUCLEOTIDE SEQUENCE [LARGE SCALE GENOMIC DNA]</scope>
    <source>
        <strain evidence="2 3">S</strain>
    </source>
</reference>
<keyword evidence="3" id="KW-1185">Reference proteome</keyword>
<protein>
    <submittedName>
        <fullName evidence="2">ATP synthase F0, B subunit domain protein</fullName>
    </submittedName>
</protein>
<name>A0A2G9T412_TELCI</name>
<keyword evidence="1" id="KW-0175">Coiled coil</keyword>
<evidence type="ECO:0000313" key="2">
    <source>
        <dbReference type="EMBL" id="PIO52697.1"/>
    </source>
</evidence>
<dbReference type="EMBL" id="KZ427565">
    <property type="protein sequence ID" value="PIO52697.1"/>
    <property type="molecule type" value="Genomic_DNA"/>
</dbReference>
<sequence>MAERLEKEIDIELETSFNKSLELDKSYEELEESRNRLKVLTDVMEDVLDEVRDNETEEGNKGESE</sequence>
<evidence type="ECO:0000313" key="3">
    <source>
        <dbReference type="Proteomes" id="UP000230423"/>
    </source>
</evidence>
<gene>
    <name evidence="2" type="ORF">TELCIR_25995</name>
</gene>
<dbReference type="AlphaFoldDB" id="A0A2G9T412"/>
<proteinExistence type="predicted"/>
<dbReference type="Proteomes" id="UP000230423">
    <property type="component" value="Unassembled WGS sequence"/>
</dbReference>
<feature type="coiled-coil region" evidence="1">
    <location>
        <begin position="23"/>
        <end position="50"/>
    </location>
</feature>